<dbReference type="EMBL" id="CP097463">
    <property type="protein sequence ID" value="WAX56835.1"/>
    <property type="molecule type" value="Genomic_DNA"/>
</dbReference>
<evidence type="ECO:0000313" key="2">
    <source>
        <dbReference type="EMBL" id="WAX56835.1"/>
    </source>
</evidence>
<feature type="transmembrane region" description="Helical" evidence="1">
    <location>
        <begin position="113"/>
        <end position="134"/>
    </location>
</feature>
<sequence>MQDDAPEPTAGPVVTAIALGVAPLPLLAVYAVVFIAHGTLYPVNPPDITGSKGGELLAGVAALVLFALVTCTIVWFMNRRRRWPFLLAQLATLATAVWFVIDSRTGPPGVPVLLVITSAVALALAVLPVSAAHVHGAPARSVA</sequence>
<name>A0ABY7JYP0_9ACTN</name>
<organism evidence="2 3">
    <name type="scientific">Jatrophihabitans cynanchi</name>
    <dbReference type="NCBI Taxonomy" id="2944128"/>
    <lineage>
        <taxon>Bacteria</taxon>
        <taxon>Bacillati</taxon>
        <taxon>Actinomycetota</taxon>
        <taxon>Actinomycetes</taxon>
        <taxon>Jatrophihabitantales</taxon>
        <taxon>Jatrophihabitantaceae</taxon>
        <taxon>Jatrophihabitans</taxon>
    </lineage>
</organism>
<feature type="transmembrane region" description="Helical" evidence="1">
    <location>
        <begin position="12"/>
        <end position="36"/>
    </location>
</feature>
<reference evidence="2" key="1">
    <citation type="submission" date="2022-05" db="EMBL/GenBank/DDBJ databases">
        <title>Jatrophihabitans sp. SB3-54 whole genome sequence.</title>
        <authorList>
            <person name="Suh M.K."/>
            <person name="Eom M.K."/>
            <person name="Kim J.S."/>
            <person name="Kim H.S."/>
            <person name="Do H.E."/>
            <person name="Shin Y.K."/>
            <person name="Lee J.-S."/>
        </authorList>
    </citation>
    <scope>NUCLEOTIDE SEQUENCE</scope>
    <source>
        <strain evidence="2">SB3-54</strain>
    </source>
</reference>
<keyword evidence="1" id="KW-0812">Transmembrane</keyword>
<accession>A0ABY7JYP0</accession>
<keyword evidence="1" id="KW-1133">Transmembrane helix</keyword>
<feature type="transmembrane region" description="Helical" evidence="1">
    <location>
        <begin position="56"/>
        <end position="76"/>
    </location>
</feature>
<feature type="transmembrane region" description="Helical" evidence="1">
    <location>
        <begin position="83"/>
        <end position="101"/>
    </location>
</feature>
<dbReference type="Proteomes" id="UP001164693">
    <property type="component" value="Chromosome"/>
</dbReference>
<evidence type="ECO:0000313" key="3">
    <source>
        <dbReference type="Proteomes" id="UP001164693"/>
    </source>
</evidence>
<dbReference type="RefSeq" id="WP_269443370.1">
    <property type="nucleotide sequence ID" value="NZ_CP097463.1"/>
</dbReference>
<gene>
    <name evidence="2" type="ORF">M6B22_20255</name>
</gene>
<evidence type="ECO:0000256" key="1">
    <source>
        <dbReference type="SAM" id="Phobius"/>
    </source>
</evidence>
<proteinExistence type="predicted"/>
<keyword evidence="1" id="KW-0472">Membrane</keyword>
<keyword evidence="3" id="KW-1185">Reference proteome</keyword>
<protein>
    <submittedName>
        <fullName evidence="2">Uncharacterized protein</fullName>
    </submittedName>
</protein>